<evidence type="ECO:0000256" key="2">
    <source>
        <dbReference type="ARBA" id="ARBA00022908"/>
    </source>
</evidence>
<feature type="domain" description="Tyr recombinase" evidence="5">
    <location>
        <begin position="218"/>
        <end position="418"/>
    </location>
</feature>
<name>A0ABX8AM85_9HYPH</name>
<dbReference type="InterPro" id="IPR011010">
    <property type="entry name" value="DNA_brk_join_enz"/>
</dbReference>
<dbReference type="InterPro" id="IPR038488">
    <property type="entry name" value="Integrase_DNA-bd_sf"/>
</dbReference>
<comment type="similarity">
    <text evidence="1">Belongs to the 'phage' integrase family.</text>
</comment>
<dbReference type="InterPro" id="IPR010998">
    <property type="entry name" value="Integrase_recombinase_N"/>
</dbReference>
<dbReference type="Gene3D" id="1.10.150.130">
    <property type="match status" value="1"/>
</dbReference>
<keyword evidence="4" id="KW-0233">DNA recombination</keyword>
<evidence type="ECO:0000256" key="3">
    <source>
        <dbReference type="ARBA" id="ARBA00023125"/>
    </source>
</evidence>
<dbReference type="SUPFAM" id="SSF56349">
    <property type="entry name" value="DNA breaking-rejoining enzymes"/>
    <property type="match status" value="1"/>
</dbReference>
<evidence type="ECO:0000256" key="4">
    <source>
        <dbReference type="ARBA" id="ARBA00023172"/>
    </source>
</evidence>
<gene>
    <name evidence="6" type="ORF">KGB56_18955</name>
</gene>
<dbReference type="RefSeq" id="WP_083646117.1">
    <property type="nucleotide sequence ID" value="NZ_CP074126.1"/>
</dbReference>
<dbReference type="PANTHER" id="PTHR30629:SF2">
    <property type="entry name" value="PROPHAGE INTEGRASE INTS-RELATED"/>
    <property type="match status" value="1"/>
</dbReference>
<dbReference type="EMBL" id="CP074126">
    <property type="protein sequence ID" value="QUS55382.1"/>
    <property type="molecule type" value="Genomic_DNA"/>
</dbReference>
<dbReference type="Gene3D" id="1.10.443.10">
    <property type="entry name" value="Intergrase catalytic core"/>
    <property type="match status" value="1"/>
</dbReference>
<evidence type="ECO:0000313" key="7">
    <source>
        <dbReference type="Proteomes" id="UP000680706"/>
    </source>
</evidence>
<protein>
    <submittedName>
        <fullName evidence="6">Tyrosine-type recombinase/integrase</fullName>
    </submittedName>
</protein>
<dbReference type="InterPro" id="IPR050808">
    <property type="entry name" value="Phage_Integrase"/>
</dbReference>
<evidence type="ECO:0000259" key="5">
    <source>
        <dbReference type="PROSITE" id="PS51898"/>
    </source>
</evidence>
<sequence>MVNALTQIGIDALVKQGPPDKRKELSDGQTPGLRLVVHPTGAMSWAYRYKAIDGTQKKLTLGPYAKRKGAGLTLSEARRKAQEAQRRRVEGIDPANAKKIERQRQAAAIAKADLQEADQFHQRFSEYMRREASQLRSAESIRAVIERRFFPKLRKRPVTEIKRKDIQNIIDRIMDDGEPSAAIQAFAFIRRFSNWLVERGVIEVSFCNGMKPPAKPQSCDRVLSEQELRWFWKATGKIGYPEGTWARVLVLTGARRSEASHMTFSELDLERANWLLPKERSKNKEAITIPLSKLAMSELQSITPLGNPPSYVFSTGTGRDGKIAPISGYSKFKSRIDAAMLEEAQKEATERDEKLDAVEIPNWTYHDLRRTCASLMGELGIPPHVVEAALNHKTGQIQGLAKVYNRYEYLKERTQAFEALAARIEEIATGEAAPSNVVQLRG</sequence>
<dbReference type="CDD" id="cd00801">
    <property type="entry name" value="INT_P4_C"/>
    <property type="match status" value="1"/>
</dbReference>
<keyword evidence="3" id="KW-0238">DNA-binding</keyword>
<dbReference type="Pfam" id="PF00589">
    <property type="entry name" value="Phage_integrase"/>
    <property type="match status" value="1"/>
</dbReference>
<dbReference type="InterPro" id="IPR025166">
    <property type="entry name" value="Integrase_DNA_bind_dom"/>
</dbReference>
<keyword evidence="2" id="KW-0229">DNA integration</keyword>
<keyword evidence="7" id="KW-1185">Reference proteome</keyword>
<proteinExistence type="inferred from homology"/>
<dbReference type="PANTHER" id="PTHR30629">
    <property type="entry name" value="PROPHAGE INTEGRASE"/>
    <property type="match status" value="1"/>
</dbReference>
<accession>A0ABX8AM85</accession>
<dbReference type="InterPro" id="IPR013762">
    <property type="entry name" value="Integrase-like_cat_sf"/>
</dbReference>
<evidence type="ECO:0000313" key="6">
    <source>
        <dbReference type="EMBL" id="QUS55382.1"/>
    </source>
</evidence>
<dbReference type="PROSITE" id="PS51898">
    <property type="entry name" value="TYR_RECOMBINASE"/>
    <property type="match status" value="1"/>
</dbReference>
<organism evidence="6 7">
    <name type="scientific">Pseudovibrio brasiliensis</name>
    <dbReference type="NCBI Taxonomy" id="1898042"/>
    <lineage>
        <taxon>Bacteria</taxon>
        <taxon>Pseudomonadati</taxon>
        <taxon>Pseudomonadota</taxon>
        <taxon>Alphaproteobacteria</taxon>
        <taxon>Hyphomicrobiales</taxon>
        <taxon>Stappiaceae</taxon>
        <taxon>Pseudovibrio</taxon>
    </lineage>
</organism>
<dbReference type="Proteomes" id="UP000680706">
    <property type="component" value="Chromosome"/>
</dbReference>
<evidence type="ECO:0000256" key="1">
    <source>
        <dbReference type="ARBA" id="ARBA00008857"/>
    </source>
</evidence>
<dbReference type="Gene3D" id="3.30.160.390">
    <property type="entry name" value="Integrase, DNA-binding domain"/>
    <property type="match status" value="1"/>
</dbReference>
<dbReference type="Pfam" id="PF13356">
    <property type="entry name" value="Arm-DNA-bind_3"/>
    <property type="match status" value="1"/>
</dbReference>
<reference evidence="6 7" key="1">
    <citation type="journal article" date="2021" name="Angew. Chem. Int. Ed. Engl.">
        <title>A novel family of nonribosomal peptides modulate collective behavior in Pseudovibrio bacteria isolated from marine sponges.</title>
        <authorList>
            <person name="Ioca L.P."/>
            <person name="Dai Y."/>
            <person name="Kunakom S."/>
            <person name="Diaz-Espinosa J."/>
            <person name="Krunic A."/>
            <person name="Crnkovic C.M."/>
            <person name="Orjala J."/>
            <person name="Sanchez L.M."/>
            <person name="Ferreira A.G."/>
            <person name="Berlinck R.G.S."/>
            <person name="Eustaquio A.S."/>
        </authorList>
    </citation>
    <scope>NUCLEOTIDE SEQUENCE [LARGE SCALE GENOMIC DNA]</scope>
    <source>
        <strain evidence="6 7">Ab134</strain>
    </source>
</reference>
<dbReference type="InterPro" id="IPR002104">
    <property type="entry name" value="Integrase_catalytic"/>
</dbReference>